<feature type="compositionally biased region" description="Polar residues" evidence="1">
    <location>
        <begin position="145"/>
        <end position="158"/>
    </location>
</feature>
<proteinExistence type="predicted"/>
<dbReference type="Proteomes" id="UP000324091">
    <property type="component" value="Unassembled WGS sequence"/>
</dbReference>
<reference evidence="2 3" key="1">
    <citation type="submission" date="2019-04" db="EMBL/GenBank/DDBJ databases">
        <title>Chromosome genome assembly for Takifugu flavidus.</title>
        <authorList>
            <person name="Xiao S."/>
        </authorList>
    </citation>
    <scope>NUCLEOTIDE SEQUENCE [LARGE SCALE GENOMIC DNA]</scope>
    <source>
        <strain evidence="2">HTHZ2018</strain>
        <tissue evidence="2">Muscle</tissue>
    </source>
</reference>
<evidence type="ECO:0000313" key="2">
    <source>
        <dbReference type="EMBL" id="TWW53114.1"/>
    </source>
</evidence>
<gene>
    <name evidence="2" type="ORF">D4764_0194770</name>
</gene>
<feature type="non-terminal residue" evidence="2">
    <location>
        <position position="181"/>
    </location>
</feature>
<name>A0A5C6MCZ8_9TELE</name>
<feature type="region of interest" description="Disordered" evidence="1">
    <location>
        <begin position="145"/>
        <end position="181"/>
    </location>
</feature>
<evidence type="ECO:0000256" key="1">
    <source>
        <dbReference type="SAM" id="MobiDB-lite"/>
    </source>
</evidence>
<evidence type="ECO:0000313" key="3">
    <source>
        <dbReference type="Proteomes" id="UP000324091"/>
    </source>
</evidence>
<organism evidence="2 3">
    <name type="scientific">Takifugu flavidus</name>
    <name type="common">sansaifugu</name>
    <dbReference type="NCBI Taxonomy" id="433684"/>
    <lineage>
        <taxon>Eukaryota</taxon>
        <taxon>Metazoa</taxon>
        <taxon>Chordata</taxon>
        <taxon>Craniata</taxon>
        <taxon>Vertebrata</taxon>
        <taxon>Euteleostomi</taxon>
        <taxon>Actinopterygii</taxon>
        <taxon>Neopterygii</taxon>
        <taxon>Teleostei</taxon>
        <taxon>Neoteleostei</taxon>
        <taxon>Acanthomorphata</taxon>
        <taxon>Eupercaria</taxon>
        <taxon>Tetraodontiformes</taxon>
        <taxon>Tetradontoidea</taxon>
        <taxon>Tetraodontidae</taxon>
        <taxon>Takifugu</taxon>
    </lineage>
</organism>
<dbReference type="EMBL" id="RHFK02000807">
    <property type="protein sequence ID" value="TWW53114.1"/>
    <property type="molecule type" value="Genomic_DNA"/>
</dbReference>
<protein>
    <submittedName>
        <fullName evidence="2">Uncharacterized protein</fullName>
    </submittedName>
</protein>
<feature type="compositionally biased region" description="Basic and acidic residues" evidence="1">
    <location>
        <begin position="161"/>
        <end position="173"/>
    </location>
</feature>
<dbReference type="AlphaFoldDB" id="A0A5C6MCZ8"/>
<comment type="caution">
    <text evidence="2">The sequence shown here is derived from an EMBL/GenBank/DDBJ whole genome shotgun (WGS) entry which is preliminary data.</text>
</comment>
<accession>A0A5C6MCZ8</accession>
<sequence length="181" mass="20490">MTPPGTVTWLLCCSFSISCHPQRMKISPGDAVDKMLVFHKRAFTAGDPAELRSVQKELKRSLKESKDAYRKKLEERLERNQIRDVWSGMRTITGFQKKGIRSADGNVDQANELNQFFNRAPNTSANFFPLPPADTVWLNTALLSDTDNRQDSPGNEQNRIVGDRQGRDREEGRQGLPGSRQ</sequence>
<keyword evidence="3" id="KW-1185">Reference proteome</keyword>